<dbReference type="CDD" id="cd01335">
    <property type="entry name" value="Radical_SAM"/>
    <property type="match status" value="1"/>
</dbReference>
<dbReference type="Gene3D" id="3.40.50.280">
    <property type="entry name" value="Cobalamin-binding domain"/>
    <property type="match status" value="1"/>
</dbReference>
<organism evidence="10 11">
    <name type="scientific">Candidatus Jettenia ecosi</name>
    <dbReference type="NCBI Taxonomy" id="2494326"/>
    <lineage>
        <taxon>Bacteria</taxon>
        <taxon>Pseudomonadati</taxon>
        <taxon>Planctomycetota</taxon>
        <taxon>Candidatus Brocadiia</taxon>
        <taxon>Candidatus Brocadiales</taxon>
        <taxon>Candidatus Brocadiaceae</taxon>
        <taxon>Candidatus Jettenia</taxon>
    </lineage>
</organism>
<keyword evidence="6" id="KW-0408">Iron</keyword>
<evidence type="ECO:0000256" key="5">
    <source>
        <dbReference type="ARBA" id="ARBA00022723"/>
    </source>
</evidence>
<dbReference type="PROSITE" id="PS51918">
    <property type="entry name" value="RADICAL_SAM"/>
    <property type="match status" value="1"/>
</dbReference>
<dbReference type="GO" id="GO:0005829">
    <property type="term" value="C:cytosol"/>
    <property type="evidence" value="ECO:0007669"/>
    <property type="project" value="TreeGrafter"/>
</dbReference>
<keyword evidence="3" id="KW-0808">Transferase</keyword>
<dbReference type="EMBL" id="SULG01000135">
    <property type="protein sequence ID" value="TLD40078.1"/>
    <property type="molecule type" value="Genomic_DNA"/>
</dbReference>
<keyword evidence="2" id="KW-0489">Methyltransferase</keyword>
<dbReference type="PANTHER" id="PTHR43409">
    <property type="entry name" value="ANAEROBIC MAGNESIUM-PROTOPORPHYRIN IX MONOMETHYL ESTER CYCLASE-RELATED"/>
    <property type="match status" value="1"/>
</dbReference>
<comment type="cofactor">
    <cofactor evidence="1">
        <name>[4Fe-4S] cluster</name>
        <dbReference type="ChEBI" id="CHEBI:49883"/>
    </cofactor>
</comment>
<dbReference type="GO" id="GO:0051539">
    <property type="term" value="F:4 iron, 4 sulfur cluster binding"/>
    <property type="evidence" value="ECO:0007669"/>
    <property type="project" value="UniProtKB-KW"/>
</dbReference>
<evidence type="ECO:0000256" key="7">
    <source>
        <dbReference type="ARBA" id="ARBA00023014"/>
    </source>
</evidence>
<keyword evidence="4" id="KW-0949">S-adenosyl-L-methionine</keyword>
<sequence length="525" mass="60572">MWREPHTPHQIQNYISKMKILLIDPPFYRFFNYYNRYFPLGLSYLSSTLKKAGHQVTLYDADCNTSPKGIDYTRLPDKYHTYVKELKNPENPIIKEISRVFEKFQPDAVGVTVMTPKAASAFLVASLAKRYNKNCYVIFGGPHATLKADEILKNTRDVDFVIHGEGEAAMLELVNVLSTTDIGAPASNGKTDVSPALSNIYGLSYRDGNKNIHNATGRFIDNLDCLPFPDRESLLGLHTYTSEDMGLLMGSRGCPYNCSYCATQIWEKKVRYRSLTNILEEIKYVYQRYRTRQFTFKDDSFTIHRKRVLEFCGWLSDAGIKINWDCNTRADLVDSELLKAMKKAGCNSIKVGIESGSERILKLIDKGITLERIKESSRLFREAGIHWTAYFMMGIPTETKEDSKNTLDLLYEIKPGFASIGVYEPFPGTRLFDIGVESGLLNKEMSYKDFFNRIPSDYYLKDVNRRIDTMSHEDFMVLENELKNAFHRYNKGVMRIFERVKARSSLYVNNPRIFFNDIEKFFGWI</sequence>
<dbReference type="InterPro" id="IPR007197">
    <property type="entry name" value="rSAM"/>
</dbReference>
<feature type="domain" description="Radical SAM core" evidence="9">
    <location>
        <begin position="240"/>
        <end position="471"/>
    </location>
</feature>
<dbReference type="SFLD" id="SFLDG01123">
    <property type="entry name" value="methyltransferase_(Class_B)"/>
    <property type="match status" value="1"/>
</dbReference>
<evidence type="ECO:0000259" key="9">
    <source>
        <dbReference type="PROSITE" id="PS51918"/>
    </source>
</evidence>
<dbReference type="Pfam" id="PF04055">
    <property type="entry name" value="Radical_SAM"/>
    <property type="match status" value="1"/>
</dbReference>
<dbReference type="InterPro" id="IPR006158">
    <property type="entry name" value="Cobalamin-bd"/>
</dbReference>
<evidence type="ECO:0000313" key="10">
    <source>
        <dbReference type="EMBL" id="TLD40078.1"/>
    </source>
</evidence>
<dbReference type="SUPFAM" id="SSF52242">
    <property type="entry name" value="Cobalamin (vitamin B12)-binding domain"/>
    <property type="match status" value="1"/>
</dbReference>
<evidence type="ECO:0000259" key="8">
    <source>
        <dbReference type="PROSITE" id="PS51332"/>
    </source>
</evidence>
<dbReference type="InterPro" id="IPR034466">
    <property type="entry name" value="Methyltransferase_Class_B"/>
</dbReference>
<dbReference type="Proteomes" id="UP000319783">
    <property type="component" value="Unassembled WGS sequence"/>
</dbReference>
<evidence type="ECO:0000313" key="11">
    <source>
        <dbReference type="Proteomes" id="UP000319783"/>
    </source>
</evidence>
<keyword evidence="7" id="KW-0411">Iron-sulfur</keyword>
<dbReference type="SFLD" id="SFLDG01082">
    <property type="entry name" value="B12-binding_domain_containing"/>
    <property type="match status" value="1"/>
</dbReference>
<dbReference type="PROSITE" id="PS51332">
    <property type="entry name" value="B12_BINDING"/>
    <property type="match status" value="1"/>
</dbReference>
<dbReference type="Gene3D" id="3.80.30.20">
    <property type="entry name" value="tm_1862 like domain"/>
    <property type="match status" value="1"/>
</dbReference>
<dbReference type="Pfam" id="PF02310">
    <property type="entry name" value="B12-binding"/>
    <property type="match status" value="1"/>
</dbReference>
<proteinExistence type="predicted"/>
<dbReference type="InterPro" id="IPR006638">
    <property type="entry name" value="Elp3/MiaA/NifB-like_rSAM"/>
</dbReference>
<dbReference type="SUPFAM" id="SSF102114">
    <property type="entry name" value="Radical SAM enzymes"/>
    <property type="match status" value="1"/>
</dbReference>
<keyword evidence="5" id="KW-0479">Metal-binding</keyword>
<dbReference type="InterPro" id="IPR036724">
    <property type="entry name" value="Cobalamin-bd_sf"/>
</dbReference>
<evidence type="ECO:0000256" key="2">
    <source>
        <dbReference type="ARBA" id="ARBA00022603"/>
    </source>
</evidence>
<dbReference type="AlphaFoldDB" id="A0A533Q667"/>
<comment type="caution">
    <text evidence="10">The sequence shown here is derived from an EMBL/GenBank/DDBJ whole genome shotgun (WGS) entry which is preliminary data.</text>
</comment>
<dbReference type="GO" id="GO:0031419">
    <property type="term" value="F:cobalamin binding"/>
    <property type="evidence" value="ECO:0007669"/>
    <property type="project" value="InterPro"/>
</dbReference>
<dbReference type="SMART" id="SM00729">
    <property type="entry name" value="Elp3"/>
    <property type="match status" value="1"/>
</dbReference>
<name>A0A533Q667_9BACT</name>
<evidence type="ECO:0000256" key="6">
    <source>
        <dbReference type="ARBA" id="ARBA00023004"/>
    </source>
</evidence>
<dbReference type="InterPro" id="IPR051198">
    <property type="entry name" value="BchE-like"/>
</dbReference>
<dbReference type="SFLD" id="SFLDS00029">
    <property type="entry name" value="Radical_SAM"/>
    <property type="match status" value="1"/>
</dbReference>
<dbReference type="PANTHER" id="PTHR43409:SF7">
    <property type="entry name" value="BLL1977 PROTEIN"/>
    <property type="match status" value="1"/>
</dbReference>
<dbReference type="InterPro" id="IPR023404">
    <property type="entry name" value="rSAM_horseshoe"/>
</dbReference>
<dbReference type="CDD" id="cd02068">
    <property type="entry name" value="radical_SAM_B12_BD"/>
    <property type="match status" value="1"/>
</dbReference>
<dbReference type="InterPro" id="IPR058240">
    <property type="entry name" value="rSAM_sf"/>
</dbReference>
<reference evidence="10 11" key="1">
    <citation type="submission" date="2019-04" db="EMBL/GenBank/DDBJ databases">
        <title>Genome of a novel bacterium Candidatus Jettenia ecosi reconstructed from metagenome of an anammox bioreactor.</title>
        <authorList>
            <person name="Mardanov A.V."/>
            <person name="Beletsky A.V."/>
            <person name="Ravin N.V."/>
            <person name="Botchkova E.A."/>
            <person name="Litti Y.V."/>
            <person name="Nozhevnikova A.N."/>
        </authorList>
    </citation>
    <scope>NUCLEOTIDE SEQUENCE [LARGE SCALE GENOMIC DNA]</scope>
    <source>
        <strain evidence="10">J2</strain>
    </source>
</reference>
<dbReference type="GO" id="GO:0003824">
    <property type="term" value="F:catalytic activity"/>
    <property type="evidence" value="ECO:0007669"/>
    <property type="project" value="InterPro"/>
</dbReference>
<accession>A0A533Q667</accession>
<evidence type="ECO:0000256" key="3">
    <source>
        <dbReference type="ARBA" id="ARBA00022679"/>
    </source>
</evidence>
<gene>
    <name evidence="10" type="ORF">JETT_3654</name>
</gene>
<evidence type="ECO:0000256" key="1">
    <source>
        <dbReference type="ARBA" id="ARBA00001966"/>
    </source>
</evidence>
<dbReference type="GO" id="GO:0046872">
    <property type="term" value="F:metal ion binding"/>
    <property type="evidence" value="ECO:0007669"/>
    <property type="project" value="UniProtKB-KW"/>
</dbReference>
<evidence type="ECO:0000256" key="4">
    <source>
        <dbReference type="ARBA" id="ARBA00022691"/>
    </source>
</evidence>
<protein>
    <submittedName>
        <fullName evidence="10">Radical SAM domain protein</fullName>
    </submittedName>
</protein>
<feature type="domain" description="B12-binding" evidence="8">
    <location>
        <begin position="17"/>
        <end position="184"/>
    </location>
</feature>